<reference evidence="2" key="1">
    <citation type="submission" date="2018-11" db="EMBL/GenBank/DDBJ databases">
        <authorList>
            <consortium name="Pathogen Informatics"/>
        </authorList>
    </citation>
    <scope>NUCLEOTIDE SEQUENCE</scope>
</reference>
<comment type="caution">
    <text evidence="2">The sequence shown here is derived from an EMBL/GenBank/DDBJ whole genome shotgun (WGS) entry which is preliminary data.</text>
</comment>
<dbReference type="Proteomes" id="UP000784294">
    <property type="component" value="Unassembled WGS sequence"/>
</dbReference>
<proteinExistence type="predicted"/>
<feature type="compositionally biased region" description="Polar residues" evidence="1">
    <location>
        <begin position="28"/>
        <end position="37"/>
    </location>
</feature>
<accession>A0A448XNT7</accession>
<feature type="region of interest" description="Disordered" evidence="1">
    <location>
        <begin position="1"/>
        <end position="74"/>
    </location>
</feature>
<name>A0A448XNT7_9PLAT</name>
<dbReference type="EMBL" id="CAAALY010268286">
    <property type="protein sequence ID" value="VEL41185.1"/>
    <property type="molecule type" value="Genomic_DNA"/>
</dbReference>
<sequence>MPTMNRTDQQRRLDASADKDASRPASRTAGQPASQSPRRLPRTDSNEATRRGADAVTSVCGETDETAQQPRPVSVMRSHLFALSPSTGGVGMCFPLPPTSGPNPPAIPTDSSSPTSPECIPAS</sequence>
<evidence type="ECO:0000313" key="2">
    <source>
        <dbReference type="EMBL" id="VEL41185.1"/>
    </source>
</evidence>
<evidence type="ECO:0000313" key="3">
    <source>
        <dbReference type="Proteomes" id="UP000784294"/>
    </source>
</evidence>
<feature type="compositionally biased region" description="Pro residues" evidence="1">
    <location>
        <begin position="95"/>
        <end position="107"/>
    </location>
</feature>
<dbReference type="AlphaFoldDB" id="A0A448XNT7"/>
<keyword evidence="3" id="KW-1185">Reference proteome</keyword>
<feature type="compositionally biased region" description="Basic and acidic residues" evidence="1">
    <location>
        <begin position="41"/>
        <end position="53"/>
    </location>
</feature>
<feature type="compositionally biased region" description="Basic and acidic residues" evidence="1">
    <location>
        <begin position="8"/>
        <end position="22"/>
    </location>
</feature>
<organism evidence="2 3">
    <name type="scientific">Protopolystoma xenopodis</name>
    <dbReference type="NCBI Taxonomy" id="117903"/>
    <lineage>
        <taxon>Eukaryota</taxon>
        <taxon>Metazoa</taxon>
        <taxon>Spiralia</taxon>
        <taxon>Lophotrochozoa</taxon>
        <taxon>Platyhelminthes</taxon>
        <taxon>Monogenea</taxon>
        <taxon>Polyopisthocotylea</taxon>
        <taxon>Polystomatidea</taxon>
        <taxon>Polystomatidae</taxon>
        <taxon>Protopolystoma</taxon>
    </lineage>
</organism>
<evidence type="ECO:0000256" key="1">
    <source>
        <dbReference type="SAM" id="MobiDB-lite"/>
    </source>
</evidence>
<feature type="region of interest" description="Disordered" evidence="1">
    <location>
        <begin position="92"/>
        <end position="123"/>
    </location>
</feature>
<protein>
    <submittedName>
        <fullName evidence="2">Uncharacterized protein</fullName>
    </submittedName>
</protein>
<gene>
    <name evidence="2" type="ORF">PXEA_LOCUS34625</name>
</gene>